<dbReference type="AlphaFoldDB" id="A0A565A6J9"/>
<dbReference type="InterPro" id="IPR008780">
    <property type="entry name" value="Plasmodium_Vir"/>
</dbReference>
<name>A0A565A6J9_PLAVI</name>
<dbReference type="VEuPathDB" id="PlasmoDB:PVPAM_040039800"/>
<evidence type="ECO:0000256" key="1">
    <source>
        <dbReference type="SAM" id="MobiDB-lite"/>
    </source>
</evidence>
<protein>
    <submittedName>
        <fullName evidence="2">VIR protein</fullName>
    </submittedName>
</protein>
<dbReference type="VEuPathDB" id="PlasmoDB:PVX_072690"/>
<accession>A0A565A6J9</accession>
<organism evidence="2">
    <name type="scientific">Plasmodium vivax</name>
    <name type="common">malaria parasite P. vivax</name>
    <dbReference type="NCBI Taxonomy" id="5855"/>
    <lineage>
        <taxon>Eukaryota</taxon>
        <taxon>Sar</taxon>
        <taxon>Alveolata</taxon>
        <taxon>Apicomplexa</taxon>
        <taxon>Aconoidasida</taxon>
        <taxon>Haemosporida</taxon>
        <taxon>Plasmodiidae</taxon>
        <taxon>Plasmodium</taxon>
        <taxon>Plasmodium (Plasmodium)</taxon>
    </lineage>
</organism>
<feature type="region of interest" description="Disordered" evidence="1">
    <location>
        <begin position="232"/>
        <end position="254"/>
    </location>
</feature>
<sequence length="344" mass="39554">MAAGQSRHLGISSQIFPKDLPSQIVYNELETNYSDLYNYNQKCYKQLDRTNNEEVKEICKKYLRFIEKSRLWNTPNASYDVCLQVNYWIYDKLASILGSNNTENIQITFGSFQWVGDNIMNTPARITYNKRCNPNIKIFNEKHWEKEKKLYEYYVDYNYLFFMAKSYDDNCEYYKKIIEIIPIYKYFEDECSPGKSNCPEFYKRYKSYNPEELLSNLKCYNQIEVDGSPKFAAATEGDSSRTEQPTRAGDPGLSQLSADLQNAKATHDMSGIGKKVSHTVLGAAPVLLTATALYKYTPLGPWIRKFGGGRMNSMNAIDGLSPYIQEAGDILSNDAANYISYQPI</sequence>
<dbReference type="VEuPathDB" id="PlasmoDB:PVW1_140083300"/>
<dbReference type="Proteomes" id="UP000220605">
    <property type="component" value="Unassembled WGS sequence"/>
</dbReference>
<dbReference type="Pfam" id="PF05795">
    <property type="entry name" value="Plasmodium_Vir"/>
    <property type="match status" value="1"/>
</dbReference>
<reference evidence="2" key="1">
    <citation type="submission" date="2016-07" db="EMBL/GenBank/DDBJ databases">
        <authorList>
            <consortium name="Pathogen Informatics"/>
        </authorList>
    </citation>
    <scope>NUCLEOTIDE SEQUENCE</scope>
</reference>
<proteinExistence type="predicted"/>
<dbReference type="OrthoDB" id="381111at2759"/>
<dbReference type="EMBL" id="FLZR02000006">
    <property type="protein sequence ID" value="VUZ99577.1"/>
    <property type="molecule type" value="Genomic_DNA"/>
</dbReference>
<gene>
    <name evidence="2" type="ORF">PVP01_0002920</name>
</gene>
<evidence type="ECO:0000313" key="2">
    <source>
        <dbReference type="EMBL" id="VUZ99577.1"/>
    </source>
</evidence>
<dbReference type="VEuPathDB" id="PlasmoDB:PVP01_0002920"/>